<protein>
    <submittedName>
        <fullName evidence="2">Uncharacterized protein</fullName>
    </submittedName>
</protein>
<gene>
    <name evidence="2" type="ORF">AMON00008_LOCUS42816</name>
</gene>
<name>A0A7S4W7C6_9DINO</name>
<accession>A0A7S4W7C6</accession>
<dbReference type="EMBL" id="HBNR01060848">
    <property type="protein sequence ID" value="CAE4629887.1"/>
    <property type="molecule type" value="Transcribed_RNA"/>
</dbReference>
<feature type="compositionally biased region" description="Low complexity" evidence="1">
    <location>
        <begin position="423"/>
        <end position="434"/>
    </location>
</feature>
<feature type="region of interest" description="Disordered" evidence="1">
    <location>
        <begin position="423"/>
        <end position="446"/>
    </location>
</feature>
<dbReference type="AlphaFoldDB" id="A0A7S4W7C6"/>
<sequence length="688" mass="74637">MPPVYKDSTYDAAALWCEETAIAYGENRKRNPSKSYDRYEGYRHAKTLGESLKMGSKWQDLFFDFEHGMLRIVGPPFRSSPLDLTKVLPEDATDFERAMAKSVGRAALTKRTEVVAERLGLDKKDLGNDREDGETLEMHGQRKEAVASAKAILEAAERECRRVTDEEVRTVLSQWAFKNNDSRQNVLPEGHRFVKSDTLGLIPLRDGTVQVTRMTREYPEVCQLFCRWLKDHTPADLGEDHVFTSINVNSGYAAKLHRDAGNVGPSMIKAFGKFSGGRLRYWPDDDQHRKLEEVRQEHHVELNLSESLALFNGSCAHEVEPFEGERFSLVYFSVSKFARADLDSRKVCLDCGINMPTAESMERARRVLPPPRGYAVKGARAHLQDGPAGAQQRVRFWRILDGGAGPARAPGQATSASDAVGVPAAGAASSSGPSGRSGAGPGGAASAAAPRVAAGADGAAGAQPRATGTLPCLLAKMKAAGMKVIEVEDEATVPLRREPVQASTPCKDAKRPAIDAIDASVIKRPRPKPAGDGSACGSGSYAQVRLWMTGRSEVEGDKDVELSAVDEVDTSTAKRPAEAADSEGPACSSGTYAQVRLWMADTRIEYVPGGKRQGAASFEHYEKYSKATTVSEALELGSRPRDLLSDYEGGLLKVVGGPVRSKPLDLIKAQDLAALTYTDKVLARTRSE</sequence>
<feature type="region of interest" description="Disordered" evidence="1">
    <location>
        <begin position="567"/>
        <end position="587"/>
    </location>
</feature>
<evidence type="ECO:0000313" key="2">
    <source>
        <dbReference type="EMBL" id="CAE4629887.1"/>
    </source>
</evidence>
<organism evidence="2">
    <name type="scientific">Alexandrium monilatum</name>
    <dbReference type="NCBI Taxonomy" id="311494"/>
    <lineage>
        <taxon>Eukaryota</taxon>
        <taxon>Sar</taxon>
        <taxon>Alveolata</taxon>
        <taxon>Dinophyceae</taxon>
        <taxon>Gonyaulacales</taxon>
        <taxon>Pyrocystaceae</taxon>
        <taxon>Alexandrium</taxon>
    </lineage>
</organism>
<dbReference type="Gene3D" id="3.60.130.30">
    <property type="match status" value="1"/>
</dbReference>
<proteinExistence type="predicted"/>
<reference evidence="2" key="1">
    <citation type="submission" date="2021-01" db="EMBL/GenBank/DDBJ databases">
        <authorList>
            <person name="Corre E."/>
            <person name="Pelletier E."/>
            <person name="Niang G."/>
            <person name="Scheremetjew M."/>
            <person name="Finn R."/>
            <person name="Kale V."/>
            <person name="Holt S."/>
            <person name="Cochrane G."/>
            <person name="Meng A."/>
            <person name="Brown T."/>
            <person name="Cohen L."/>
        </authorList>
    </citation>
    <scope>NUCLEOTIDE SEQUENCE</scope>
    <source>
        <strain evidence="2">CCMP3105</strain>
    </source>
</reference>
<evidence type="ECO:0000256" key="1">
    <source>
        <dbReference type="SAM" id="MobiDB-lite"/>
    </source>
</evidence>